<keyword evidence="2" id="KW-1185">Reference proteome</keyword>
<accession>A0A4U1CS57</accession>
<dbReference type="AlphaFoldDB" id="A0A4U1CS57"/>
<comment type="caution">
    <text evidence="1">The sequence shown here is derived from an EMBL/GenBank/DDBJ whole genome shotgun (WGS) entry which is preliminary data.</text>
</comment>
<dbReference type="EMBL" id="SWBQ01000001">
    <property type="protein sequence ID" value="TKC09760.1"/>
    <property type="molecule type" value="Genomic_DNA"/>
</dbReference>
<gene>
    <name evidence="1" type="ORF">FA047_06335</name>
</gene>
<dbReference type="Proteomes" id="UP000307244">
    <property type="component" value="Unassembled WGS sequence"/>
</dbReference>
<reference evidence="1 2" key="1">
    <citation type="submission" date="2019-04" db="EMBL/GenBank/DDBJ databases">
        <title>Pedobacter sp. RP-3-15 sp. nov., isolated from Arctic soil.</title>
        <authorList>
            <person name="Dahal R.H."/>
            <person name="Kim D.-U."/>
        </authorList>
    </citation>
    <scope>NUCLEOTIDE SEQUENCE [LARGE SCALE GENOMIC DNA]</scope>
    <source>
        <strain evidence="1 2">RP-3-15</strain>
    </source>
</reference>
<organism evidence="1 2">
    <name type="scientific">Pedobacter frigoris</name>
    <dbReference type="NCBI Taxonomy" id="2571272"/>
    <lineage>
        <taxon>Bacteria</taxon>
        <taxon>Pseudomonadati</taxon>
        <taxon>Bacteroidota</taxon>
        <taxon>Sphingobacteriia</taxon>
        <taxon>Sphingobacteriales</taxon>
        <taxon>Sphingobacteriaceae</taxon>
        <taxon>Pedobacter</taxon>
    </lineage>
</organism>
<sequence>MRVLDELINNEDSGWPIVQDWIKSAKNKVEVLAVDTSKANKALLHTQVTTRSIMGAIVYHSGGLLIDNGWIRILGSGHEKLPRSLPSWNEGKLKNSLLIADDVIGGFFILNGGGLGSDLGKIYYLAPDNLTYEALDRGYSEFLEFCLNGDLEKFYDGLRWKNWRADVSKINGDQVFNFYPFLWTKEGKDINKSSKKVISVEEQYLFNMDAKKQLDTD</sequence>
<name>A0A4U1CS57_9SPHI</name>
<evidence type="ECO:0000313" key="2">
    <source>
        <dbReference type="Proteomes" id="UP000307244"/>
    </source>
</evidence>
<dbReference type="NCBIfam" id="NF008498">
    <property type="entry name" value="PRK11408.1-5"/>
    <property type="match status" value="1"/>
</dbReference>
<dbReference type="OrthoDB" id="1550811at2"/>
<protein>
    <submittedName>
        <fullName evidence="1">DUF2625 domain-containing protein</fullName>
    </submittedName>
</protein>
<evidence type="ECO:0000313" key="1">
    <source>
        <dbReference type="EMBL" id="TKC09760.1"/>
    </source>
</evidence>
<dbReference type="RefSeq" id="WP_136835101.1">
    <property type="nucleotide sequence ID" value="NZ_SWBQ01000001.1"/>
</dbReference>
<dbReference type="Pfam" id="PF10946">
    <property type="entry name" value="DUF2625"/>
    <property type="match status" value="1"/>
</dbReference>
<dbReference type="InterPro" id="IPR021239">
    <property type="entry name" value="DUF2625"/>
</dbReference>
<proteinExistence type="predicted"/>